<reference evidence="3 4" key="1">
    <citation type="submission" date="2024-09" db="EMBL/GenBank/DDBJ databases">
        <authorList>
            <person name="Lee S.D."/>
        </authorList>
    </citation>
    <scope>NUCLEOTIDE SEQUENCE [LARGE SCALE GENOMIC DNA]</scope>
    <source>
        <strain evidence="3 4">N1-5</strain>
    </source>
</reference>
<dbReference type="SUPFAM" id="SSF52799">
    <property type="entry name" value="(Phosphotyrosine protein) phosphatases II"/>
    <property type="match status" value="1"/>
</dbReference>
<dbReference type="EMBL" id="JBHEZZ010000002">
    <property type="protein sequence ID" value="MFC1400737.1"/>
    <property type="molecule type" value="Genomic_DNA"/>
</dbReference>
<proteinExistence type="inferred from homology"/>
<organism evidence="3 4">
    <name type="scientific">Streptacidiphilus cavernicola</name>
    <dbReference type="NCBI Taxonomy" id="3342716"/>
    <lineage>
        <taxon>Bacteria</taxon>
        <taxon>Bacillati</taxon>
        <taxon>Actinomycetota</taxon>
        <taxon>Actinomycetes</taxon>
        <taxon>Kitasatosporales</taxon>
        <taxon>Streptomycetaceae</taxon>
        <taxon>Streptacidiphilus</taxon>
    </lineage>
</organism>
<name>A0ABV6UH08_9ACTN</name>
<protein>
    <submittedName>
        <fullName evidence="3">Tyrosine-protein phosphatase</fullName>
    </submittedName>
</protein>
<comment type="similarity">
    <text evidence="1">Belongs to the protein-tyrosine phosphatase family.</text>
</comment>
<evidence type="ECO:0000313" key="4">
    <source>
        <dbReference type="Proteomes" id="UP001592528"/>
    </source>
</evidence>
<dbReference type="InterPro" id="IPR029021">
    <property type="entry name" value="Prot-tyrosine_phosphatase-like"/>
</dbReference>
<dbReference type="InterPro" id="IPR026893">
    <property type="entry name" value="Tyr/Ser_Pase_IphP-type"/>
</dbReference>
<dbReference type="RefSeq" id="WP_030253709.1">
    <property type="nucleotide sequence ID" value="NZ_JBHEZZ010000002.1"/>
</dbReference>
<dbReference type="PROSITE" id="PS50056">
    <property type="entry name" value="TYR_PHOSPHATASE_2"/>
    <property type="match status" value="1"/>
</dbReference>
<dbReference type="Pfam" id="PF13350">
    <property type="entry name" value="Y_phosphatase3"/>
    <property type="match status" value="1"/>
</dbReference>
<feature type="domain" description="Tyrosine specific protein phosphatases" evidence="2">
    <location>
        <begin position="152"/>
        <end position="194"/>
    </location>
</feature>
<gene>
    <name evidence="3" type="ORF">ACEZDJ_05505</name>
</gene>
<dbReference type="Proteomes" id="UP001592528">
    <property type="component" value="Unassembled WGS sequence"/>
</dbReference>
<dbReference type="PANTHER" id="PTHR31126">
    <property type="entry name" value="TYROSINE-PROTEIN PHOSPHATASE"/>
    <property type="match status" value="1"/>
</dbReference>
<dbReference type="PANTHER" id="PTHR31126:SF1">
    <property type="entry name" value="TYROSINE SPECIFIC PROTEIN PHOSPHATASES DOMAIN-CONTAINING PROTEIN"/>
    <property type="match status" value="1"/>
</dbReference>
<dbReference type="InterPro" id="IPR016130">
    <property type="entry name" value="Tyr_Pase_AS"/>
</dbReference>
<sequence>MTADQHGTRARSLGLKAAANARDLGGYRTADGRTVRSGVALRGDALNRLTDADLDVLAGLGLRHVVDLRGLNEVEENGSDRLPEGVPAGADGPVRLVHLPVYSPEHDIYLSLRDVLAGQDAREQHALLGDGGAERIMAEMYGWFVTDPAIRELFAGAVRLLADPDGIPLMFHCTAGKDRTGWTAAIVLTALGVDRDTVYEDYLLTNTRSAALIERIMEVFNSRGVMEDPSLMLPVIRAEAAYLDAAFAAVEQGWPSFDAFLGEGLGLDAATLAALRKNLLED</sequence>
<evidence type="ECO:0000259" key="2">
    <source>
        <dbReference type="PROSITE" id="PS50056"/>
    </source>
</evidence>
<accession>A0ABV6UH08</accession>
<comment type="caution">
    <text evidence="3">The sequence shown here is derived from an EMBL/GenBank/DDBJ whole genome shotgun (WGS) entry which is preliminary data.</text>
</comment>
<dbReference type="Gene3D" id="3.90.190.10">
    <property type="entry name" value="Protein tyrosine phosphatase superfamily"/>
    <property type="match status" value="1"/>
</dbReference>
<dbReference type="PROSITE" id="PS00383">
    <property type="entry name" value="TYR_PHOSPHATASE_1"/>
    <property type="match status" value="1"/>
</dbReference>
<evidence type="ECO:0000256" key="1">
    <source>
        <dbReference type="ARBA" id="ARBA00009580"/>
    </source>
</evidence>
<dbReference type="InterPro" id="IPR000387">
    <property type="entry name" value="Tyr_Pase_dom"/>
</dbReference>
<evidence type="ECO:0000313" key="3">
    <source>
        <dbReference type="EMBL" id="MFC1400737.1"/>
    </source>
</evidence>
<keyword evidence="4" id="KW-1185">Reference proteome</keyword>